<evidence type="ECO:0000256" key="1">
    <source>
        <dbReference type="SAM" id="SignalP"/>
    </source>
</evidence>
<keyword evidence="1" id="KW-0732">Signal</keyword>
<proteinExistence type="predicted"/>
<dbReference type="Proteomes" id="UP000494165">
    <property type="component" value="Unassembled WGS sequence"/>
</dbReference>
<sequence length="125" mass="14173">MKSAVVLILVLGLAQCWALKLDMSLALWRGGLAGTDAANNAPDTVKPCVNVDDLTTDPDEFLLKVLKYWSEQIWDAGLVIEKQLLGTGETTIKPGRFFYGDYILMFMRLEQLRWHLKEMIQKEKA</sequence>
<evidence type="ECO:0000313" key="2">
    <source>
        <dbReference type="EMBL" id="CAB3383280.1"/>
    </source>
</evidence>
<reference evidence="2 3" key="1">
    <citation type="submission" date="2020-04" db="EMBL/GenBank/DDBJ databases">
        <authorList>
            <person name="Alioto T."/>
            <person name="Alioto T."/>
            <person name="Gomez Garrido J."/>
        </authorList>
    </citation>
    <scope>NUCLEOTIDE SEQUENCE [LARGE SCALE GENOMIC DNA]</scope>
</reference>
<accession>A0A8S1DQF1</accession>
<evidence type="ECO:0000313" key="3">
    <source>
        <dbReference type="Proteomes" id="UP000494165"/>
    </source>
</evidence>
<comment type="caution">
    <text evidence="2">The sequence shown here is derived from an EMBL/GenBank/DDBJ whole genome shotgun (WGS) entry which is preliminary data.</text>
</comment>
<feature type="chain" id="PRO_5035870876" evidence="1">
    <location>
        <begin position="19"/>
        <end position="125"/>
    </location>
</feature>
<keyword evidence="3" id="KW-1185">Reference proteome</keyword>
<gene>
    <name evidence="2" type="ORF">CLODIP_2_CD14231</name>
</gene>
<protein>
    <submittedName>
        <fullName evidence="2">Uncharacterized protein</fullName>
    </submittedName>
</protein>
<dbReference type="EMBL" id="CADEPI010000302">
    <property type="protein sequence ID" value="CAB3383280.1"/>
    <property type="molecule type" value="Genomic_DNA"/>
</dbReference>
<organism evidence="2 3">
    <name type="scientific">Cloeon dipterum</name>
    <dbReference type="NCBI Taxonomy" id="197152"/>
    <lineage>
        <taxon>Eukaryota</taxon>
        <taxon>Metazoa</taxon>
        <taxon>Ecdysozoa</taxon>
        <taxon>Arthropoda</taxon>
        <taxon>Hexapoda</taxon>
        <taxon>Insecta</taxon>
        <taxon>Pterygota</taxon>
        <taxon>Palaeoptera</taxon>
        <taxon>Ephemeroptera</taxon>
        <taxon>Pisciforma</taxon>
        <taxon>Baetidae</taxon>
        <taxon>Cloeon</taxon>
    </lineage>
</organism>
<name>A0A8S1DQF1_9INSE</name>
<dbReference type="AlphaFoldDB" id="A0A8S1DQF1"/>
<feature type="signal peptide" evidence="1">
    <location>
        <begin position="1"/>
        <end position="18"/>
    </location>
</feature>